<evidence type="ECO:0000259" key="2">
    <source>
        <dbReference type="Pfam" id="PF03816"/>
    </source>
</evidence>
<dbReference type="AlphaFoldDB" id="A0A4P6EMJ8"/>
<dbReference type="Proteomes" id="UP000291758">
    <property type="component" value="Chromosome"/>
</dbReference>
<dbReference type="KEGG" id="xyl:ET495_12285"/>
<dbReference type="PANTHER" id="PTHR33392">
    <property type="entry name" value="POLYISOPRENYL-TEICHOIC ACID--PEPTIDOGLYCAN TEICHOIC ACID TRANSFERASE TAGU"/>
    <property type="match status" value="1"/>
</dbReference>
<organism evidence="3 4">
    <name type="scientific">Xylanimonas allomyrinae</name>
    <dbReference type="NCBI Taxonomy" id="2509459"/>
    <lineage>
        <taxon>Bacteria</taxon>
        <taxon>Bacillati</taxon>
        <taxon>Actinomycetota</taxon>
        <taxon>Actinomycetes</taxon>
        <taxon>Micrococcales</taxon>
        <taxon>Promicromonosporaceae</taxon>
        <taxon>Xylanimonas</taxon>
    </lineage>
</organism>
<reference evidence="3 4" key="1">
    <citation type="submission" date="2019-01" db="EMBL/GenBank/DDBJ databases">
        <title>Genome sequencing of strain 2JSPR-7.</title>
        <authorList>
            <person name="Heo J."/>
            <person name="Kim S.-J."/>
            <person name="Kim J.-S."/>
            <person name="Hong S.-B."/>
            <person name="Kwon S.-W."/>
        </authorList>
    </citation>
    <scope>NUCLEOTIDE SEQUENCE [LARGE SCALE GENOMIC DNA]</scope>
    <source>
        <strain evidence="3 4">2JSPR-7</strain>
    </source>
</reference>
<evidence type="ECO:0000313" key="3">
    <source>
        <dbReference type="EMBL" id="QAY63882.1"/>
    </source>
</evidence>
<sequence>MTLFEAPGAFTTALCGDLGIRTDHLVIVRMESFVAMVEAVGGVEVTVPYPYRDHGTGIDIPAAGTVRLGGDDALALVRSRHGEQRIDGAWVADSDDAGAAHRADMAGSVMSALAVRARSAVATPWGVQRLAWAATGGLAVDSGTSLPELAGLTRLSGAHVADVPVRRSATADIIAYPDDATMSVLAGAGYHPGDCHVPGAGESSTAS</sequence>
<dbReference type="PANTHER" id="PTHR33392:SF6">
    <property type="entry name" value="POLYISOPRENYL-TEICHOIC ACID--PEPTIDOGLYCAN TEICHOIC ACID TRANSFERASE TAGU"/>
    <property type="match status" value="1"/>
</dbReference>
<dbReference type="Pfam" id="PF03816">
    <property type="entry name" value="LytR_cpsA_psr"/>
    <property type="match status" value="1"/>
</dbReference>
<accession>A0A4P6EMJ8</accession>
<name>A0A4P6EMJ8_9MICO</name>
<dbReference type="InterPro" id="IPR004474">
    <property type="entry name" value="LytR_CpsA_psr"/>
</dbReference>
<protein>
    <recommendedName>
        <fullName evidence="2">Cell envelope-related transcriptional attenuator domain-containing protein</fullName>
    </recommendedName>
</protein>
<feature type="domain" description="Cell envelope-related transcriptional attenuator" evidence="2">
    <location>
        <begin position="16"/>
        <end position="87"/>
    </location>
</feature>
<gene>
    <name evidence="3" type="ORF">ET495_12285</name>
</gene>
<evidence type="ECO:0000313" key="4">
    <source>
        <dbReference type="Proteomes" id="UP000291758"/>
    </source>
</evidence>
<proteinExistence type="inferred from homology"/>
<dbReference type="InterPro" id="IPR050922">
    <property type="entry name" value="LytR/CpsA/Psr_CW_biosynth"/>
</dbReference>
<dbReference type="RefSeq" id="WP_129205042.1">
    <property type="nucleotide sequence ID" value="NZ_CP035495.1"/>
</dbReference>
<keyword evidence="4" id="KW-1185">Reference proteome</keyword>
<dbReference type="EMBL" id="CP035495">
    <property type="protein sequence ID" value="QAY63882.1"/>
    <property type="molecule type" value="Genomic_DNA"/>
</dbReference>
<dbReference type="Gene3D" id="3.40.630.190">
    <property type="entry name" value="LCP protein"/>
    <property type="match status" value="1"/>
</dbReference>
<evidence type="ECO:0000256" key="1">
    <source>
        <dbReference type="ARBA" id="ARBA00006068"/>
    </source>
</evidence>
<dbReference type="OrthoDB" id="4865223at2"/>
<comment type="similarity">
    <text evidence="1">Belongs to the LytR/CpsA/Psr (LCP) family.</text>
</comment>